<reference evidence="1 2" key="1">
    <citation type="submission" date="2016-07" db="EMBL/GenBank/DDBJ databases">
        <title>Complete genome sequence of Bradyrhizobium icense LMTR 13T, a potential inoculant strain isolated from lima bean (Phaseolus lunatus) in Peru.</title>
        <authorList>
            <person name="Ormeno-Orrillo E."/>
            <person name="Duran D."/>
            <person name="Rogel M.A."/>
            <person name="Rey L."/>
            <person name="Imperial J."/>
            <person name="Ruiz-Argueso T."/>
            <person name="Martinez-Romero E."/>
        </authorList>
    </citation>
    <scope>NUCLEOTIDE SEQUENCE [LARGE SCALE GENOMIC DNA]</scope>
    <source>
        <strain evidence="1 2">LMTR 13</strain>
    </source>
</reference>
<sequence length="74" mass="8351">MASKSGHVDRLFVTTKSKVVLLKNGFLWRKPCTRDALAVQMSLTEKNYKHLSRALLDNKKPSITLFFGISVVKS</sequence>
<accession>A0A1B1UK09</accession>
<proteinExistence type="predicted"/>
<evidence type="ECO:0000313" key="1">
    <source>
        <dbReference type="EMBL" id="ANW03056.1"/>
    </source>
</evidence>
<dbReference type="KEGG" id="bic:LMTR13_25805"/>
<organism evidence="1 2">
    <name type="scientific">Bradyrhizobium icense</name>
    <dbReference type="NCBI Taxonomy" id="1274631"/>
    <lineage>
        <taxon>Bacteria</taxon>
        <taxon>Pseudomonadati</taxon>
        <taxon>Pseudomonadota</taxon>
        <taxon>Alphaproteobacteria</taxon>
        <taxon>Hyphomicrobiales</taxon>
        <taxon>Nitrobacteraceae</taxon>
        <taxon>Bradyrhizobium</taxon>
    </lineage>
</organism>
<dbReference type="EMBL" id="CP016428">
    <property type="protein sequence ID" value="ANW03056.1"/>
    <property type="molecule type" value="Genomic_DNA"/>
</dbReference>
<gene>
    <name evidence="1" type="ORF">LMTR13_25805</name>
</gene>
<protein>
    <submittedName>
        <fullName evidence="1">Uncharacterized protein</fullName>
    </submittedName>
</protein>
<dbReference type="Proteomes" id="UP000092839">
    <property type="component" value="Chromosome"/>
</dbReference>
<keyword evidence="2" id="KW-1185">Reference proteome</keyword>
<evidence type="ECO:0000313" key="2">
    <source>
        <dbReference type="Proteomes" id="UP000092839"/>
    </source>
</evidence>
<dbReference type="AlphaFoldDB" id="A0A1B1UK09"/>
<name>A0A1B1UK09_9BRAD</name>